<feature type="transmembrane region" description="Helical" evidence="1">
    <location>
        <begin position="36"/>
        <end position="58"/>
    </location>
</feature>
<organism evidence="2 3">
    <name type="scientific">Shewanella metallivivens</name>
    <dbReference type="NCBI Taxonomy" id="2872342"/>
    <lineage>
        <taxon>Bacteria</taxon>
        <taxon>Pseudomonadati</taxon>
        <taxon>Pseudomonadota</taxon>
        <taxon>Gammaproteobacteria</taxon>
        <taxon>Alteromonadales</taxon>
        <taxon>Shewanellaceae</taxon>
        <taxon>Shewanella</taxon>
    </lineage>
</organism>
<proteinExistence type="predicted"/>
<evidence type="ECO:0000313" key="2">
    <source>
        <dbReference type="EMBL" id="MDD8061312.1"/>
    </source>
</evidence>
<reference evidence="2 3" key="1">
    <citation type="submission" date="2023-02" db="EMBL/GenBank/DDBJ databases">
        <title>Genome sequence of Shewanella metallivivens ER-Te-42B-Light, sp. nov., enriched from sulfide tube worms (Riftia pachyptila) isolated from Explorer Ridge in the Pacific Ocean.</title>
        <authorList>
            <person name="Maltman C."/>
            <person name="Kuzyk S.B."/>
            <person name="Kyndt J.A."/>
            <person name="Yurkov V."/>
        </authorList>
    </citation>
    <scope>NUCLEOTIDE SEQUENCE [LARGE SCALE GENOMIC DNA]</scope>
    <source>
        <strain evidence="2 3">ER-Te-42B-Light</strain>
    </source>
</reference>
<name>A0ABT5TRR6_9GAMM</name>
<accession>A0ABT5TRR6</accession>
<keyword evidence="1" id="KW-0812">Transmembrane</keyword>
<comment type="caution">
    <text evidence="2">The sequence shown here is derived from an EMBL/GenBank/DDBJ whole genome shotgun (WGS) entry which is preliminary data.</text>
</comment>
<dbReference type="RefSeq" id="WP_238107635.1">
    <property type="nucleotide sequence ID" value="NZ_JAQQPZ010000015.1"/>
</dbReference>
<feature type="transmembrane region" description="Helical" evidence="1">
    <location>
        <begin position="7"/>
        <end position="24"/>
    </location>
</feature>
<protein>
    <submittedName>
        <fullName evidence="2">Uncharacterized protein</fullName>
    </submittedName>
</protein>
<gene>
    <name evidence="2" type="ORF">PQR79_19780</name>
</gene>
<keyword evidence="1" id="KW-0472">Membrane</keyword>
<dbReference type="EMBL" id="JAQQPZ010000015">
    <property type="protein sequence ID" value="MDD8061312.1"/>
    <property type="molecule type" value="Genomic_DNA"/>
</dbReference>
<keyword evidence="1" id="KW-1133">Transmembrane helix</keyword>
<keyword evidence="3" id="KW-1185">Reference proteome</keyword>
<evidence type="ECO:0000256" key="1">
    <source>
        <dbReference type="SAM" id="Phobius"/>
    </source>
</evidence>
<sequence>MIKLLKVLHFIGILMLLAGGYLYLQTDFTQQVSGMLMVASLIGIGTLIMSPLPVALVFEWARKQSTSDKPEE</sequence>
<evidence type="ECO:0000313" key="3">
    <source>
        <dbReference type="Proteomes" id="UP001213691"/>
    </source>
</evidence>
<dbReference type="Proteomes" id="UP001213691">
    <property type="component" value="Unassembled WGS sequence"/>
</dbReference>